<reference evidence="2" key="3">
    <citation type="submission" date="2025-08" db="UniProtKB">
        <authorList>
            <consortium name="Ensembl"/>
        </authorList>
    </citation>
    <scope>IDENTIFICATION</scope>
    <source>
        <strain evidence="2">JP 163 A</strain>
    </source>
</reference>
<dbReference type="Ensembl" id="ENSXMAT00000002732.2">
    <property type="protein sequence ID" value="ENSXMAP00000002727.1"/>
    <property type="gene ID" value="ENSXMAG00000002731.2"/>
</dbReference>
<dbReference type="InterPro" id="IPR037443">
    <property type="entry name" value="LURAP1"/>
</dbReference>
<feature type="region of interest" description="Disordered" evidence="1">
    <location>
        <begin position="177"/>
        <end position="197"/>
    </location>
</feature>
<keyword evidence="3" id="KW-1185">Reference proteome</keyword>
<dbReference type="Proteomes" id="UP000002852">
    <property type="component" value="Unassembled WGS sequence"/>
</dbReference>
<dbReference type="GO" id="GO:0001819">
    <property type="term" value="P:positive regulation of cytokine production"/>
    <property type="evidence" value="ECO:0007669"/>
    <property type="project" value="TreeGrafter"/>
</dbReference>
<reference evidence="3" key="2">
    <citation type="journal article" date="2013" name="Nat. Genet.">
        <title>The genome of the platyfish, Xiphophorus maculatus, provides insights into evolutionary adaptation and several complex traits.</title>
        <authorList>
            <person name="Schartl M."/>
            <person name="Walter R.B."/>
            <person name="Shen Y."/>
            <person name="Garcia T."/>
            <person name="Catchen J."/>
            <person name="Amores A."/>
            <person name="Braasch I."/>
            <person name="Chalopin D."/>
            <person name="Volff J.N."/>
            <person name="Lesch K.P."/>
            <person name="Bisazza A."/>
            <person name="Minx P."/>
            <person name="Hillier L."/>
            <person name="Wilson R.K."/>
            <person name="Fuerstenberg S."/>
            <person name="Boore J."/>
            <person name="Searle S."/>
            <person name="Postlethwait J.H."/>
            <person name="Warren W.C."/>
        </authorList>
    </citation>
    <scope>NUCLEOTIDE SEQUENCE [LARGE SCALE GENOMIC DNA]</scope>
    <source>
        <strain evidence="3">JP 163 A</strain>
    </source>
</reference>
<sequence length="317" mass="35157">MIFRDSEEGGPREFTRIDLPAPQPEINLRGEMAEEVLNDFYPDLNELESKVGRKTPESLLAWMKDAADREGWTADPSGPSDHTSDGLSDKINTLKQEMRWLRCADVRILRQLVAVHEGIEAMRWLMEERGLQTSRCSSLSGSLSSLVTIEEHVPSTSPCREDPTPAFPQSIRLAANTKPADQNPSETSEPQSPSKSILVESHTQVPLSAANSLVSADAPKSEAPESGSARFHIINGAETIKRALLRSSRRKQLKAAGQDAVEKTSERPTQQSLSVFKRQEVKKDEDEEESSAGGEKDLLGYDAQWSWVESKDDITFL</sequence>
<protein>
    <submittedName>
        <fullName evidence="2">Leucine rich adaptor protein 1-like</fullName>
    </submittedName>
</protein>
<dbReference type="GeneTree" id="ENSGT00530000063790"/>
<name>M3ZKI5_XIPMA</name>
<dbReference type="OMA" id="QWCWVES"/>
<accession>M3ZKI5</accession>
<feature type="region of interest" description="Disordered" evidence="1">
    <location>
        <begin position="255"/>
        <end position="297"/>
    </location>
</feature>
<proteinExistence type="predicted"/>
<reference evidence="3" key="1">
    <citation type="submission" date="2012-01" db="EMBL/GenBank/DDBJ databases">
        <authorList>
            <person name="Walter R."/>
            <person name="Schartl M."/>
            <person name="Warren W."/>
        </authorList>
    </citation>
    <scope>NUCLEOTIDE SEQUENCE [LARGE SCALE GENOMIC DNA]</scope>
    <source>
        <strain evidence="3">JP 163 A</strain>
    </source>
</reference>
<dbReference type="OrthoDB" id="8911462at2759"/>
<dbReference type="Pfam" id="PF14854">
    <property type="entry name" value="LURAP"/>
    <property type="match status" value="1"/>
</dbReference>
<reference evidence="2" key="4">
    <citation type="submission" date="2025-09" db="UniProtKB">
        <authorList>
            <consortium name="Ensembl"/>
        </authorList>
    </citation>
    <scope>IDENTIFICATION</scope>
    <source>
        <strain evidence="2">JP 163 A</strain>
    </source>
</reference>
<dbReference type="AlphaFoldDB" id="M3ZKI5"/>
<dbReference type="GO" id="GO:0043123">
    <property type="term" value="P:positive regulation of canonical NF-kappaB signal transduction"/>
    <property type="evidence" value="ECO:0007669"/>
    <property type="project" value="InterPro"/>
</dbReference>
<evidence type="ECO:0000313" key="3">
    <source>
        <dbReference type="Proteomes" id="UP000002852"/>
    </source>
</evidence>
<dbReference type="PANTHER" id="PTHR33767:SF2">
    <property type="entry name" value="LEUCINE RICH ADAPTOR PROTEIN 1"/>
    <property type="match status" value="1"/>
</dbReference>
<evidence type="ECO:0000313" key="2">
    <source>
        <dbReference type="Ensembl" id="ENSXMAP00000002727.1"/>
    </source>
</evidence>
<dbReference type="InterPro" id="IPR039499">
    <property type="entry name" value="LURA1/LRA25"/>
</dbReference>
<evidence type="ECO:0000256" key="1">
    <source>
        <dbReference type="SAM" id="MobiDB-lite"/>
    </source>
</evidence>
<feature type="compositionally biased region" description="Polar residues" evidence="1">
    <location>
        <begin position="179"/>
        <end position="197"/>
    </location>
</feature>
<dbReference type="PANTHER" id="PTHR33767">
    <property type="entry name" value="LEUCINE RICH ADAPTOR PROTEIN 1-LIKE"/>
    <property type="match status" value="1"/>
</dbReference>
<dbReference type="HOGENOM" id="CLU_066656_0_0_1"/>
<organism evidence="2 3">
    <name type="scientific">Xiphophorus maculatus</name>
    <name type="common">Southern platyfish</name>
    <name type="synonym">Platypoecilus maculatus</name>
    <dbReference type="NCBI Taxonomy" id="8083"/>
    <lineage>
        <taxon>Eukaryota</taxon>
        <taxon>Metazoa</taxon>
        <taxon>Chordata</taxon>
        <taxon>Craniata</taxon>
        <taxon>Vertebrata</taxon>
        <taxon>Euteleostomi</taxon>
        <taxon>Actinopterygii</taxon>
        <taxon>Neopterygii</taxon>
        <taxon>Teleostei</taxon>
        <taxon>Neoteleostei</taxon>
        <taxon>Acanthomorphata</taxon>
        <taxon>Ovalentaria</taxon>
        <taxon>Atherinomorphae</taxon>
        <taxon>Cyprinodontiformes</taxon>
        <taxon>Poeciliidae</taxon>
        <taxon>Poeciliinae</taxon>
        <taxon>Xiphophorus</taxon>
    </lineage>
</organism>
<dbReference type="InParanoid" id="M3ZKI5"/>